<proteinExistence type="inferred from homology"/>
<comment type="pathway">
    <text evidence="2">Lipid metabolism; polyunsaturated fatty acid biosynthesis.</text>
</comment>
<evidence type="ECO:0000256" key="7">
    <source>
        <dbReference type="ARBA" id="ARBA00022989"/>
    </source>
</evidence>
<feature type="domain" description="Cytochrome b5 heme-binding" evidence="15">
    <location>
        <begin position="367"/>
        <end position="444"/>
    </location>
</feature>
<comment type="caution">
    <text evidence="16">The sequence shown here is derived from an EMBL/GenBank/DDBJ whole genome shotgun (WGS) entry which is preliminary data.</text>
</comment>
<comment type="subcellular location">
    <subcellularLocation>
        <location evidence="1">Membrane</location>
        <topology evidence="1">Multi-pass membrane protein</topology>
    </subcellularLocation>
</comment>
<dbReference type="SUPFAM" id="SSF55856">
    <property type="entry name" value="Cytochrome b5-like heme/steroid binding domain"/>
    <property type="match status" value="2"/>
</dbReference>
<evidence type="ECO:0000256" key="1">
    <source>
        <dbReference type="ARBA" id="ARBA00004141"/>
    </source>
</evidence>
<keyword evidence="7 14" id="KW-1133">Transmembrane helix</keyword>
<evidence type="ECO:0000256" key="14">
    <source>
        <dbReference type="SAM" id="Phobius"/>
    </source>
</evidence>
<evidence type="ECO:0000256" key="12">
    <source>
        <dbReference type="ARBA" id="ARBA00051687"/>
    </source>
</evidence>
<keyword evidence="8" id="KW-0560">Oxidoreductase</keyword>
<keyword evidence="10 14" id="KW-0472">Membrane</keyword>
<feature type="transmembrane region" description="Helical" evidence="14">
    <location>
        <begin position="599"/>
        <end position="622"/>
    </location>
</feature>
<dbReference type="GO" id="GO:0006633">
    <property type="term" value="P:fatty acid biosynthetic process"/>
    <property type="evidence" value="ECO:0007669"/>
    <property type="project" value="UniProtKB-KW"/>
</dbReference>
<feature type="transmembrane region" description="Helical" evidence="14">
    <location>
        <begin position="245"/>
        <end position="268"/>
    </location>
</feature>
<keyword evidence="4" id="KW-0444">Lipid biosynthesis</keyword>
<dbReference type="Gene3D" id="3.10.120.10">
    <property type="entry name" value="Cytochrome b5-like heme/steroid binding domain"/>
    <property type="match status" value="2"/>
</dbReference>
<evidence type="ECO:0000256" key="4">
    <source>
        <dbReference type="ARBA" id="ARBA00022516"/>
    </source>
</evidence>
<dbReference type="Proteomes" id="UP001460270">
    <property type="component" value="Unassembled WGS sequence"/>
</dbReference>
<evidence type="ECO:0000259" key="15">
    <source>
        <dbReference type="PROSITE" id="PS50255"/>
    </source>
</evidence>
<keyword evidence="17" id="KW-1185">Reference proteome</keyword>
<name>A0AAW0MJU5_9GOBI</name>
<reference evidence="17" key="1">
    <citation type="submission" date="2024-04" db="EMBL/GenBank/DDBJ databases">
        <title>Salinicola lusitanus LLJ914,a marine bacterium isolated from the Okinawa Trough.</title>
        <authorList>
            <person name="Li J."/>
        </authorList>
    </citation>
    <scope>NUCLEOTIDE SEQUENCE [LARGE SCALE GENOMIC DNA]</scope>
</reference>
<dbReference type="CDD" id="cd03506">
    <property type="entry name" value="Delta6-FADS-like"/>
    <property type="match status" value="2"/>
</dbReference>
<protein>
    <recommendedName>
        <fullName evidence="13">acyl-CoA (8-3)-desaturase</fullName>
        <ecNumber evidence="13">1.14.19.44</ecNumber>
    </recommendedName>
</protein>
<dbReference type="FunFam" id="3.10.120.10:FF:000010">
    <property type="entry name" value="Delta-6 fatty acyl desaturase"/>
    <property type="match status" value="1"/>
</dbReference>
<accession>A0AAW0MJU5</accession>
<keyword evidence="9" id="KW-0443">Lipid metabolism</keyword>
<evidence type="ECO:0000256" key="5">
    <source>
        <dbReference type="ARBA" id="ARBA00022692"/>
    </source>
</evidence>
<dbReference type="PANTHER" id="PTHR19353">
    <property type="entry name" value="FATTY ACID DESATURASE 2"/>
    <property type="match status" value="1"/>
</dbReference>
<evidence type="ECO:0000256" key="2">
    <source>
        <dbReference type="ARBA" id="ARBA00005105"/>
    </source>
</evidence>
<evidence type="ECO:0000256" key="3">
    <source>
        <dbReference type="ARBA" id="ARBA00009295"/>
    </source>
</evidence>
<evidence type="ECO:0000256" key="9">
    <source>
        <dbReference type="ARBA" id="ARBA00023098"/>
    </source>
</evidence>
<dbReference type="SMART" id="SM01117">
    <property type="entry name" value="Cyt-b5"/>
    <property type="match status" value="2"/>
</dbReference>
<dbReference type="Pfam" id="PF00487">
    <property type="entry name" value="FA_desaturase"/>
    <property type="match status" value="3"/>
</dbReference>
<dbReference type="InterPro" id="IPR012171">
    <property type="entry name" value="Fatty_acid_desaturase"/>
</dbReference>
<dbReference type="GO" id="GO:0016020">
    <property type="term" value="C:membrane"/>
    <property type="evidence" value="ECO:0007669"/>
    <property type="project" value="UniProtKB-SubCell"/>
</dbReference>
<dbReference type="PRINTS" id="PR00363">
    <property type="entry name" value="CYTOCHROMEB5"/>
</dbReference>
<organism evidence="16 17">
    <name type="scientific">Mugilogobius chulae</name>
    <name type="common">yellowstripe goby</name>
    <dbReference type="NCBI Taxonomy" id="88201"/>
    <lineage>
        <taxon>Eukaryota</taxon>
        <taxon>Metazoa</taxon>
        <taxon>Chordata</taxon>
        <taxon>Craniata</taxon>
        <taxon>Vertebrata</taxon>
        <taxon>Euteleostomi</taxon>
        <taxon>Actinopterygii</taxon>
        <taxon>Neopterygii</taxon>
        <taxon>Teleostei</taxon>
        <taxon>Neoteleostei</taxon>
        <taxon>Acanthomorphata</taxon>
        <taxon>Gobiaria</taxon>
        <taxon>Gobiiformes</taxon>
        <taxon>Gobioidei</taxon>
        <taxon>Gobiidae</taxon>
        <taxon>Gobionellinae</taxon>
        <taxon>Mugilogobius</taxon>
    </lineage>
</organism>
<evidence type="ECO:0000313" key="16">
    <source>
        <dbReference type="EMBL" id="KAK7877046.1"/>
    </source>
</evidence>
<dbReference type="EMBL" id="JBBPFD010000728">
    <property type="protein sequence ID" value="KAK7877046.1"/>
    <property type="molecule type" value="Genomic_DNA"/>
</dbReference>
<dbReference type="EC" id="1.14.19.44" evidence="13"/>
<keyword evidence="6" id="KW-0276">Fatty acid metabolism</keyword>
<sequence length="740" mass="86535">MGRGAELAPGSSRSPAVFTWEEVQKHSLRSDQWLVIDRKVYNVTQWTKKHPGGSRLIQHFAGEDATEAFTAFHPDLTFVQKFLKPLFIGELAADEPMMADFQALLEQVKKEGMFESQPWFFFLHLAHILVLEGGAWLLLRQWGTGWGPTLLCSVLLTIVQAQASWLQHDFGHLSVFRKSSWNHFAHKFVMGHLKGISSKWWNHRHFQHHAKPNILSKDPDIKWVKVLVVGTVEPVEELIWFLTFYLRYLVCFVPLYGLLGTFTLITFVRFLESHWFVWVTQMNHLPMDINHEKRKDWVNMQLEATCNVEQSTFNDWFTGHLNFQIEHHLFPTMPRHNYHKVAPLVKTLSRGEMGRGAELAPGSSRSPAVFTWEEVQKHSLRSDQWLVIDRKVYNVTQWAKKHPGGSRLIQHFAGEDATEAFTAFHPDLTFVQKFLKPLFIGELAADEPSQDNNKNAAVMADFQALLEQAQASWLQHDFGHLSVFRKSSWNHFVQRFIIGHLKGVSSKWWNHRHFQHHAKPNIFSKDPDIKWVKILVVGTVEPVEFGVKKIKLLPYNHQHKYFFLVGPPLIIPLLFHTQAMYLTIKLKHWEELVWSLTFYLRYLVCFVPLYGLLGTFALLTFVRFLESHWFVWVTQMNHLPMDINHEKRKDWVNMQLEATCNVEQSTFNDWFTGHLNFQIEHHLFPTMPRHNYHKVAPLVKTLCEKHGIKYQNKSLSTAVVDVFWSLKNSGELWLDAYLHK</sequence>
<dbReference type="AlphaFoldDB" id="A0AAW0MJU5"/>
<gene>
    <name evidence="16" type="ORF">WMY93_032238</name>
</gene>
<dbReference type="InterPro" id="IPR036400">
    <property type="entry name" value="Cyt_B5-like_heme/steroid_sf"/>
</dbReference>
<dbReference type="PROSITE" id="PS50255">
    <property type="entry name" value="CYTOCHROME_B5_2"/>
    <property type="match status" value="2"/>
</dbReference>
<dbReference type="InterPro" id="IPR005804">
    <property type="entry name" value="FA_desaturase_dom"/>
</dbReference>
<dbReference type="InterPro" id="IPR001199">
    <property type="entry name" value="Cyt_B5-like_heme/steroid-bd"/>
</dbReference>
<comment type="catalytic activity">
    <reaction evidence="12">
        <text>(8Z,11Z,14Z,17Z)-eicosatetraenoyl-CoA + 2 Fe(II)-[cytochrome b5] + O2 + 2 H(+) = (5Z,8Z,11Z,14Z,17Z)-eicosapentaenoyl-CoA + 2 Fe(III)-[cytochrome b5] + 2 H2O</text>
        <dbReference type="Rhea" id="RHEA:46420"/>
        <dbReference type="Rhea" id="RHEA-COMP:10438"/>
        <dbReference type="Rhea" id="RHEA-COMP:10439"/>
        <dbReference type="ChEBI" id="CHEBI:15377"/>
        <dbReference type="ChEBI" id="CHEBI:15378"/>
        <dbReference type="ChEBI" id="CHEBI:15379"/>
        <dbReference type="ChEBI" id="CHEBI:29033"/>
        <dbReference type="ChEBI" id="CHEBI:29034"/>
        <dbReference type="ChEBI" id="CHEBI:73862"/>
        <dbReference type="ChEBI" id="CHEBI:74265"/>
        <dbReference type="EC" id="1.14.19.44"/>
    </reaction>
    <physiologicalReaction direction="left-to-right" evidence="12">
        <dbReference type="Rhea" id="RHEA:46421"/>
    </physiologicalReaction>
</comment>
<evidence type="ECO:0000256" key="10">
    <source>
        <dbReference type="ARBA" id="ARBA00023136"/>
    </source>
</evidence>
<evidence type="ECO:0000256" key="6">
    <source>
        <dbReference type="ARBA" id="ARBA00022832"/>
    </source>
</evidence>
<feature type="transmembrane region" description="Helical" evidence="14">
    <location>
        <begin position="561"/>
        <end position="579"/>
    </location>
</feature>
<evidence type="ECO:0000313" key="17">
    <source>
        <dbReference type="Proteomes" id="UP001460270"/>
    </source>
</evidence>
<keyword evidence="11" id="KW-0275">Fatty acid biosynthesis</keyword>
<dbReference type="GO" id="GO:0062076">
    <property type="term" value="F:acyl-CoA (8-3)-desaturase activity"/>
    <property type="evidence" value="ECO:0007669"/>
    <property type="project" value="UniProtKB-EC"/>
</dbReference>
<evidence type="ECO:0000256" key="13">
    <source>
        <dbReference type="ARBA" id="ARBA00066776"/>
    </source>
</evidence>
<evidence type="ECO:0000256" key="11">
    <source>
        <dbReference type="ARBA" id="ARBA00023160"/>
    </source>
</evidence>
<dbReference type="PANTHER" id="PTHR19353:SF12">
    <property type="entry name" value="ACYL-COA 6-DESATURASE"/>
    <property type="match status" value="1"/>
</dbReference>
<comment type="similarity">
    <text evidence="3">Belongs to the fatty acid desaturase type 1 family.</text>
</comment>
<dbReference type="Pfam" id="PF00173">
    <property type="entry name" value="Cyt-b5"/>
    <property type="match status" value="2"/>
</dbReference>
<keyword evidence="5 14" id="KW-0812">Transmembrane</keyword>
<feature type="domain" description="Cytochrome b5 heme-binding" evidence="15">
    <location>
        <begin position="15"/>
        <end position="92"/>
    </location>
</feature>
<evidence type="ECO:0000256" key="8">
    <source>
        <dbReference type="ARBA" id="ARBA00023002"/>
    </source>
</evidence>